<dbReference type="InterPro" id="IPR004046">
    <property type="entry name" value="GST_C"/>
</dbReference>
<dbReference type="InterPro" id="IPR004045">
    <property type="entry name" value="Glutathione_S-Trfase_N"/>
</dbReference>
<dbReference type="Pfam" id="PF00043">
    <property type="entry name" value="GST_C"/>
    <property type="match status" value="1"/>
</dbReference>
<sequence>MKLYFSKGSCSLASRIAINELGLDCQYEKVDFKTSLTESGMDFTKINAKGSVPVLQLSSGEILTEGSVILQYLADNHSQGGNFIPREMALPRYRVLEKLNFISSDFHKTVGIFFSPEISKEIKNSVLRPRLDKLTNYIEKELTQHSFFVGDHYTFADSYLFVILTWFDHIGVERKAWPKINAYFENLKNRPAIAKSLAEENNLN</sequence>
<evidence type="ECO:0000313" key="4">
    <source>
        <dbReference type="Proteomes" id="UP000437748"/>
    </source>
</evidence>
<dbReference type="InterPro" id="IPR040079">
    <property type="entry name" value="Glutathione_S-Trfase"/>
</dbReference>
<dbReference type="PANTHER" id="PTHR44051">
    <property type="entry name" value="GLUTATHIONE S-TRANSFERASE-RELATED"/>
    <property type="match status" value="1"/>
</dbReference>
<dbReference type="CDD" id="cd03057">
    <property type="entry name" value="GST_N_Beta"/>
    <property type="match status" value="1"/>
</dbReference>
<dbReference type="Proteomes" id="UP000437748">
    <property type="component" value="Unassembled WGS sequence"/>
</dbReference>
<organism evidence="3 4">
    <name type="scientific">Silvanigrella paludirubra</name>
    <dbReference type="NCBI Taxonomy" id="2499159"/>
    <lineage>
        <taxon>Bacteria</taxon>
        <taxon>Pseudomonadati</taxon>
        <taxon>Bdellovibrionota</taxon>
        <taxon>Oligoflexia</taxon>
        <taxon>Silvanigrellales</taxon>
        <taxon>Silvanigrellaceae</taxon>
        <taxon>Silvanigrella</taxon>
    </lineage>
</organism>
<dbReference type="OrthoDB" id="5291630at2"/>
<dbReference type="Pfam" id="PF13409">
    <property type="entry name" value="GST_N_2"/>
    <property type="match status" value="1"/>
</dbReference>
<dbReference type="RefSeq" id="WP_153420823.1">
    <property type="nucleotide sequence ID" value="NZ_WFLM01000004.1"/>
</dbReference>
<dbReference type="EMBL" id="WFLM01000004">
    <property type="protein sequence ID" value="KAB8037746.1"/>
    <property type="molecule type" value="Genomic_DNA"/>
</dbReference>
<evidence type="ECO:0000313" key="3">
    <source>
        <dbReference type="EMBL" id="KAB8037746.1"/>
    </source>
</evidence>
<dbReference type="PROSITE" id="PS50404">
    <property type="entry name" value="GST_NTER"/>
    <property type="match status" value="1"/>
</dbReference>
<dbReference type="InterPro" id="IPR036249">
    <property type="entry name" value="Thioredoxin-like_sf"/>
</dbReference>
<dbReference type="GO" id="GO:0016740">
    <property type="term" value="F:transferase activity"/>
    <property type="evidence" value="ECO:0007669"/>
    <property type="project" value="UniProtKB-KW"/>
</dbReference>
<accession>A0A6N6VSR2</accession>
<reference evidence="3 4" key="1">
    <citation type="submission" date="2019-10" db="EMBL/GenBank/DDBJ databases">
        <title>New species of Slilvanegrellaceae.</title>
        <authorList>
            <person name="Pitt A."/>
            <person name="Hahn M.W."/>
        </authorList>
    </citation>
    <scope>NUCLEOTIDE SEQUENCE [LARGE SCALE GENOMIC DNA]</scope>
    <source>
        <strain evidence="3 4">SP-Ram-0.45-NSY-1</strain>
    </source>
</reference>
<dbReference type="AlphaFoldDB" id="A0A6N6VSR2"/>
<dbReference type="SUPFAM" id="SSF52833">
    <property type="entry name" value="Thioredoxin-like"/>
    <property type="match status" value="1"/>
</dbReference>
<dbReference type="CDD" id="cd03188">
    <property type="entry name" value="GST_C_Beta"/>
    <property type="match status" value="1"/>
</dbReference>
<keyword evidence="4" id="KW-1185">Reference proteome</keyword>
<comment type="caution">
    <text evidence="3">The sequence shown here is derived from an EMBL/GenBank/DDBJ whole genome shotgun (WGS) entry which is preliminary data.</text>
</comment>
<dbReference type="PANTHER" id="PTHR44051:SF8">
    <property type="entry name" value="GLUTATHIONE S-TRANSFERASE GSTA"/>
    <property type="match status" value="1"/>
</dbReference>
<feature type="domain" description="GST N-terminal" evidence="1">
    <location>
        <begin position="1"/>
        <end position="81"/>
    </location>
</feature>
<dbReference type="PROSITE" id="PS50405">
    <property type="entry name" value="GST_CTER"/>
    <property type="match status" value="1"/>
</dbReference>
<dbReference type="SUPFAM" id="SSF47616">
    <property type="entry name" value="GST C-terminal domain-like"/>
    <property type="match status" value="1"/>
</dbReference>
<keyword evidence="3" id="KW-0808">Transferase</keyword>
<dbReference type="Gene3D" id="3.40.30.10">
    <property type="entry name" value="Glutaredoxin"/>
    <property type="match status" value="1"/>
</dbReference>
<dbReference type="SFLD" id="SFLDS00019">
    <property type="entry name" value="Glutathione_Transferase_(cytos"/>
    <property type="match status" value="1"/>
</dbReference>
<dbReference type="SFLD" id="SFLDG01150">
    <property type="entry name" value="Main.1:_Beta-like"/>
    <property type="match status" value="1"/>
</dbReference>
<dbReference type="SFLD" id="SFLDG00358">
    <property type="entry name" value="Main_(cytGST)"/>
    <property type="match status" value="1"/>
</dbReference>
<dbReference type="Gene3D" id="1.20.1050.10">
    <property type="match status" value="1"/>
</dbReference>
<gene>
    <name evidence="3" type="ORF">GCL60_11270</name>
</gene>
<proteinExistence type="predicted"/>
<feature type="domain" description="GST C-terminal" evidence="2">
    <location>
        <begin position="88"/>
        <end position="204"/>
    </location>
</feature>
<dbReference type="InterPro" id="IPR010987">
    <property type="entry name" value="Glutathione-S-Trfase_C-like"/>
</dbReference>
<evidence type="ECO:0000259" key="2">
    <source>
        <dbReference type="PROSITE" id="PS50405"/>
    </source>
</evidence>
<name>A0A6N6VSR2_9BACT</name>
<protein>
    <submittedName>
        <fullName evidence="3">Glutathione transferase GstA</fullName>
    </submittedName>
</protein>
<dbReference type="InterPro" id="IPR036282">
    <property type="entry name" value="Glutathione-S-Trfase_C_sf"/>
</dbReference>
<evidence type="ECO:0000259" key="1">
    <source>
        <dbReference type="PROSITE" id="PS50404"/>
    </source>
</evidence>